<dbReference type="AlphaFoldDB" id="A0AAE1HWI2"/>
<evidence type="ECO:0000256" key="7">
    <source>
        <dbReference type="ARBA" id="ARBA00023180"/>
    </source>
</evidence>
<reference evidence="9" key="1">
    <citation type="submission" date="2021-07" db="EMBL/GenBank/DDBJ databases">
        <authorList>
            <person name="Catto M.A."/>
            <person name="Jacobson A."/>
            <person name="Kennedy G."/>
            <person name="Labadie P."/>
            <person name="Hunt B.G."/>
            <person name="Srinivasan R."/>
        </authorList>
    </citation>
    <scope>NUCLEOTIDE SEQUENCE</scope>
    <source>
        <strain evidence="9">PL_HMW_Pooled</strain>
        <tissue evidence="9">Head</tissue>
    </source>
</reference>
<comment type="caution">
    <text evidence="9">The sequence shown here is derived from an EMBL/GenBank/DDBJ whole genome shotgun (WGS) entry which is preliminary data.</text>
</comment>
<dbReference type="GO" id="GO:0005886">
    <property type="term" value="C:plasma membrane"/>
    <property type="evidence" value="ECO:0007669"/>
    <property type="project" value="UniProtKB-SubCell"/>
</dbReference>
<organism evidence="9 10">
    <name type="scientific">Frankliniella fusca</name>
    <dbReference type="NCBI Taxonomy" id="407009"/>
    <lineage>
        <taxon>Eukaryota</taxon>
        <taxon>Metazoa</taxon>
        <taxon>Ecdysozoa</taxon>
        <taxon>Arthropoda</taxon>
        <taxon>Hexapoda</taxon>
        <taxon>Insecta</taxon>
        <taxon>Pterygota</taxon>
        <taxon>Neoptera</taxon>
        <taxon>Paraneoptera</taxon>
        <taxon>Thysanoptera</taxon>
        <taxon>Terebrantia</taxon>
        <taxon>Thripoidea</taxon>
        <taxon>Thripidae</taxon>
        <taxon>Frankliniella</taxon>
    </lineage>
</organism>
<feature type="transmembrane region" description="Helical" evidence="8">
    <location>
        <begin position="321"/>
        <end position="341"/>
    </location>
</feature>
<keyword evidence="5 8" id="KW-0472">Membrane</keyword>
<protein>
    <submittedName>
        <fullName evidence="9">tRNA modification GTPase MnmE</fullName>
    </submittedName>
</protein>
<keyword evidence="7" id="KW-0325">Glycoprotein</keyword>
<feature type="transmembrane region" description="Helical" evidence="8">
    <location>
        <begin position="64"/>
        <end position="86"/>
    </location>
</feature>
<name>A0AAE1HWI2_9NEOP</name>
<keyword evidence="10" id="KW-1185">Reference proteome</keyword>
<evidence type="ECO:0000256" key="6">
    <source>
        <dbReference type="ARBA" id="ARBA00023170"/>
    </source>
</evidence>
<evidence type="ECO:0000256" key="4">
    <source>
        <dbReference type="ARBA" id="ARBA00022989"/>
    </source>
</evidence>
<evidence type="ECO:0000256" key="2">
    <source>
        <dbReference type="ARBA" id="ARBA00022475"/>
    </source>
</evidence>
<dbReference type="Proteomes" id="UP001219518">
    <property type="component" value="Unassembled WGS sequence"/>
</dbReference>
<dbReference type="PANTHER" id="PTHR42643:SF24">
    <property type="entry name" value="IONOTROPIC RECEPTOR 60A"/>
    <property type="match status" value="1"/>
</dbReference>
<keyword evidence="2" id="KW-1003">Cell membrane</keyword>
<feature type="transmembrane region" description="Helical" evidence="8">
    <location>
        <begin position="140"/>
        <end position="158"/>
    </location>
</feature>
<evidence type="ECO:0000313" key="10">
    <source>
        <dbReference type="Proteomes" id="UP001219518"/>
    </source>
</evidence>
<evidence type="ECO:0000256" key="1">
    <source>
        <dbReference type="ARBA" id="ARBA00004651"/>
    </source>
</evidence>
<proteinExistence type="predicted"/>
<dbReference type="SUPFAM" id="SSF53850">
    <property type="entry name" value="Periplasmic binding protein-like II"/>
    <property type="match status" value="1"/>
</dbReference>
<keyword evidence="3 8" id="KW-0812">Transmembrane</keyword>
<reference evidence="9" key="2">
    <citation type="journal article" date="2023" name="BMC Genomics">
        <title>Pest status, molecular evolution, and epigenetic factors derived from the genome assembly of Frankliniella fusca, a thysanopteran phytovirus vector.</title>
        <authorList>
            <person name="Catto M.A."/>
            <person name="Labadie P.E."/>
            <person name="Jacobson A.L."/>
            <person name="Kennedy G.G."/>
            <person name="Srinivasan R."/>
            <person name="Hunt B.G."/>
        </authorList>
    </citation>
    <scope>NUCLEOTIDE SEQUENCE</scope>
    <source>
        <strain evidence="9">PL_HMW_Pooled</strain>
    </source>
</reference>
<evidence type="ECO:0000256" key="5">
    <source>
        <dbReference type="ARBA" id="ARBA00023136"/>
    </source>
</evidence>
<evidence type="ECO:0000256" key="8">
    <source>
        <dbReference type="SAM" id="Phobius"/>
    </source>
</evidence>
<sequence length="359" mass="40178">MDEIYDATVDTADLVVGGLFPTVERYSAFDLTWPYFTDAISSYVIARLPVPHWHYPIAVLTPRMWAALFGLMALLGGCSTVHVSSAKFSKYELVSSGKLFSLHPKVGVLRATNGGSLQYYALILWGVLSDGEPKPRLPRGPGRSVCFVFLWTVFCLHFNSGYRASLATASINPLTRPGPCGLDDVQRIAFVGNLGTFLLRDNDSRIEIFDSAAKCSEQILNDPENMAYVTTDLTIWSLTPKYFLDENLHPLMRKTETLATFFVSFLVNKDSVLQILVNRSLKRAVECGMQVKAMKELFLMVKLEIERQARIKLREHKGTDLSGAIILLQLGLLLALAVFLAELMYHRIKVPWVQKRPAA</sequence>
<keyword evidence="4 8" id="KW-1133">Transmembrane helix</keyword>
<dbReference type="InterPro" id="IPR052192">
    <property type="entry name" value="Insect_Ionotropic_Sensory_Rcpt"/>
</dbReference>
<comment type="subcellular location">
    <subcellularLocation>
        <location evidence="1">Cell membrane</location>
        <topology evidence="1">Multi-pass membrane protein</topology>
    </subcellularLocation>
</comment>
<gene>
    <name evidence="9" type="ORF">KUF71_016995</name>
</gene>
<evidence type="ECO:0000313" key="9">
    <source>
        <dbReference type="EMBL" id="KAK3928772.1"/>
    </source>
</evidence>
<feature type="transmembrane region" description="Helical" evidence="8">
    <location>
        <begin position="107"/>
        <end position="128"/>
    </location>
</feature>
<dbReference type="PANTHER" id="PTHR42643">
    <property type="entry name" value="IONOTROPIC RECEPTOR 20A-RELATED"/>
    <property type="match status" value="1"/>
</dbReference>
<dbReference type="EMBL" id="JAHWGI010001354">
    <property type="protein sequence ID" value="KAK3928772.1"/>
    <property type="molecule type" value="Genomic_DNA"/>
</dbReference>
<evidence type="ECO:0000256" key="3">
    <source>
        <dbReference type="ARBA" id="ARBA00022692"/>
    </source>
</evidence>
<keyword evidence="6" id="KW-0675">Receptor</keyword>
<accession>A0AAE1HWI2</accession>